<comment type="pathway">
    <text evidence="7">Isoprenoid biosynthesis; isopentenyl diphosphate biosynthesis via DXP pathway; isopentenyl diphosphate from 1-deoxy-D-xylulose 5-phosphate: step 6/6.</text>
</comment>
<evidence type="ECO:0008006" key="10">
    <source>
        <dbReference type="Google" id="ProtNLM"/>
    </source>
</evidence>
<dbReference type="AlphaFoldDB" id="A0A383DX00"/>
<dbReference type="GO" id="GO:0019288">
    <property type="term" value="P:isopentenyl diphosphate biosynthetic process, methylerythritol 4-phosphate pathway"/>
    <property type="evidence" value="ECO:0007669"/>
    <property type="project" value="InterPro"/>
</dbReference>
<feature type="non-terminal residue" evidence="9">
    <location>
        <position position="1"/>
    </location>
</feature>
<proteinExistence type="predicted"/>
<sequence>YATKENQDATLALIKDGADFAIIVGGYNSSNTSHLVELCEAHMPTYFIRDASELVSSKQIRHLDIHKKTLMDTINWLPEKREGNTIEIILTAGASCPDVLLDEVIRKIISWFPDSVSINRAISSYKDIHENQT</sequence>
<dbReference type="EMBL" id="UINC01220734">
    <property type="protein sequence ID" value="SVE48773.1"/>
    <property type="molecule type" value="Genomic_DNA"/>
</dbReference>
<evidence type="ECO:0000256" key="2">
    <source>
        <dbReference type="ARBA" id="ARBA00022485"/>
    </source>
</evidence>
<evidence type="ECO:0000256" key="8">
    <source>
        <dbReference type="ARBA" id="ARBA00046314"/>
    </source>
</evidence>
<gene>
    <name evidence="9" type="ORF">METZ01_LOCUS501627</name>
</gene>
<organism evidence="9">
    <name type="scientific">marine metagenome</name>
    <dbReference type="NCBI Taxonomy" id="408172"/>
    <lineage>
        <taxon>unclassified sequences</taxon>
        <taxon>metagenomes</taxon>
        <taxon>ecological metagenomes</taxon>
    </lineage>
</organism>
<evidence type="ECO:0000256" key="4">
    <source>
        <dbReference type="ARBA" id="ARBA00023002"/>
    </source>
</evidence>
<evidence type="ECO:0000256" key="5">
    <source>
        <dbReference type="ARBA" id="ARBA00023004"/>
    </source>
</evidence>
<name>A0A383DX00_9ZZZZ</name>
<evidence type="ECO:0000256" key="3">
    <source>
        <dbReference type="ARBA" id="ARBA00022723"/>
    </source>
</evidence>
<evidence type="ECO:0000313" key="9">
    <source>
        <dbReference type="EMBL" id="SVE48773.1"/>
    </source>
</evidence>
<dbReference type="PANTHER" id="PTHR31619:SF5">
    <property type="entry name" value="4-HYDROXY-3-METHYLBUT-2-ENYL DIPHOSPHATE REDUCTASE, CHLOROPLASTIC"/>
    <property type="match status" value="1"/>
</dbReference>
<evidence type="ECO:0000256" key="7">
    <source>
        <dbReference type="ARBA" id="ARBA00046313"/>
    </source>
</evidence>
<accession>A0A383DX00</accession>
<evidence type="ECO:0000256" key="1">
    <source>
        <dbReference type="ARBA" id="ARBA00001966"/>
    </source>
</evidence>
<keyword evidence="3" id="KW-0479">Metal-binding</keyword>
<keyword evidence="5" id="KW-0408">Iron</keyword>
<protein>
    <recommendedName>
        <fullName evidence="10">4-hydroxy-3-methylbut-2-enyl diphosphate reductase</fullName>
    </recommendedName>
</protein>
<reference evidence="9" key="1">
    <citation type="submission" date="2018-05" db="EMBL/GenBank/DDBJ databases">
        <authorList>
            <person name="Lanie J.A."/>
            <person name="Ng W.-L."/>
            <person name="Kazmierczak K.M."/>
            <person name="Andrzejewski T.M."/>
            <person name="Davidsen T.M."/>
            <person name="Wayne K.J."/>
            <person name="Tettelin H."/>
            <person name="Glass J.I."/>
            <person name="Rusch D."/>
            <person name="Podicherti R."/>
            <person name="Tsui H.-C.T."/>
            <person name="Winkler M.E."/>
        </authorList>
    </citation>
    <scope>NUCLEOTIDE SEQUENCE</scope>
</reference>
<dbReference type="GO" id="GO:0046872">
    <property type="term" value="F:metal ion binding"/>
    <property type="evidence" value="ECO:0007669"/>
    <property type="project" value="UniProtKB-KW"/>
</dbReference>
<keyword evidence="2" id="KW-0004">4Fe-4S</keyword>
<keyword evidence="4" id="KW-0560">Oxidoreductase</keyword>
<dbReference type="Pfam" id="PF02401">
    <property type="entry name" value="LYTB"/>
    <property type="match status" value="1"/>
</dbReference>
<evidence type="ECO:0000256" key="6">
    <source>
        <dbReference type="ARBA" id="ARBA00023014"/>
    </source>
</evidence>
<keyword evidence="6" id="KW-0411">Iron-sulfur</keyword>
<dbReference type="GO" id="GO:0050992">
    <property type="term" value="P:dimethylallyl diphosphate biosynthetic process"/>
    <property type="evidence" value="ECO:0007669"/>
    <property type="project" value="InterPro"/>
</dbReference>
<dbReference type="InterPro" id="IPR003451">
    <property type="entry name" value="LytB/IspH"/>
</dbReference>
<comment type="cofactor">
    <cofactor evidence="1">
        <name>[4Fe-4S] cluster</name>
        <dbReference type="ChEBI" id="CHEBI:49883"/>
    </cofactor>
</comment>
<dbReference type="GO" id="GO:0051745">
    <property type="term" value="F:4-hydroxy-3-methylbut-2-enyl diphosphate reductase activity"/>
    <property type="evidence" value="ECO:0007669"/>
    <property type="project" value="InterPro"/>
</dbReference>
<dbReference type="Gene3D" id="3.40.1010.20">
    <property type="entry name" value="4-hydroxy-3-methylbut-2-enyl diphosphate reductase, catalytic domain"/>
    <property type="match status" value="1"/>
</dbReference>
<dbReference type="GO" id="GO:0051539">
    <property type="term" value="F:4 iron, 4 sulfur cluster binding"/>
    <property type="evidence" value="ECO:0007669"/>
    <property type="project" value="UniProtKB-KW"/>
</dbReference>
<dbReference type="PANTHER" id="PTHR31619">
    <property type="entry name" value="4-HYDROXY-3-METHYLBUT-2-ENYL DIPHOSPHATE REDUCTASE, CHLOROPLASTIC"/>
    <property type="match status" value="1"/>
</dbReference>
<comment type="pathway">
    <text evidence="8">Isoprenoid biosynthesis; dimethylallyl diphosphate biosynthesis; dimethylallyl diphosphate from (2E)-4-hydroxy-3-methylbutenyl diphosphate: step 1/1.</text>
</comment>